<protein>
    <recommendedName>
        <fullName evidence="10">H/ACA ribonucleoprotein complex subunit 2</fullName>
    </recommendedName>
    <alternativeName>
        <fullName evidence="10">Nucleolar protein family A member 2</fullName>
    </alternativeName>
</protein>
<evidence type="ECO:0000256" key="6">
    <source>
        <dbReference type="ARBA" id="ARBA00023187"/>
    </source>
</evidence>
<dbReference type="GO" id="GO:0031429">
    <property type="term" value="C:box H/ACA snoRNP complex"/>
    <property type="evidence" value="ECO:0007669"/>
    <property type="project" value="UniProtKB-UniRule"/>
</dbReference>
<gene>
    <name evidence="12" type="ORF">K432DRAFT_292538</name>
</gene>
<name>A0A8E2EEX2_9PEZI</name>
<evidence type="ECO:0000256" key="1">
    <source>
        <dbReference type="ARBA" id="ARBA00004604"/>
    </source>
</evidence>
<evidence type="ECO:0000256" key="10">
    <source>
        <dbReference type="RuleBase" id="RU366039"/>
    </source>
</evidence>
<evidence type="ECO:0000256" key="8">
    <source>
        <dbReference type="ARBA" id="ARBA00023274"/>
    </source>
</evidence>
<keyword evidence="4" id="KW-0747">Spliceosome</keyword>
<evidence type="ECO:0000256" key="3">
    <source>
        <dbReference type="ARBA" id="ARBA00022664"/>
    </source>
</evidence>
<dbReference type="Proteomes" id="UP000250266">
    <property type="component" value="Unassembled WGS sequence"/>
</dbReference>
<dbReference type="PRINTS" id="PR00883">
    <property type="entry name" value="NUCLEARHMG"/>
</dbReference>
<accession>A0A8E2EEX2</accession>
<keyword evidence="7 10" id="KW-0539">Nucleus</keyword>
<sequence length="129" mass="14205">MSQDTSTAWPVADQALSQDILDLVQQASHRRLFKKGADEAMETLNRGITEIVVLAADTAPIFQLAILLHLPLPIDDKNVSYIYLLSKIALGRACGVSRALMAVSITINEASGLFNWIRSLKDKVERPMV</sequence>
<keyword evidence="6" id="KW-0508">mRNA splicing</keyword>
<dbReference type="GO" id="GO:0031120">
    <property type="term" value="P:snRNA pseudouridine synthesis"/>
    <property type="evidence" value="ECO:0007669"/>
    <property type="project" value="UniProtKB-UniRule"/>
</dbReference>
<keyword evidence="3" id="KW-0507">mRNA processing</keyword>
<dbReference type="OrthoDB" id="1924699at2759"/>
<evidence type="ECO:0000256" key="7">
    <source>
        <dbReference type="ARBA" id="ARBA00023242"/>
    </source>
</evidence>
<dbReference type="InterPro" id="IPR029064">
    <property type="entry name" value="Ribosomal_eL30-like_sf"/>
</dbReference>
<comment type="function">
    <text evidence="9">Common component of the spliceosome and rRNA processing machinery. In association with the spliceosomal U4/U6.U5 tri-snRNP particle, required for splicing of pre-mRNA. In association with box C/D snoRNPs, required for processing of pre-ribosomal RNA (rRNA) and site-specific 2'-O-methylation of substrate RNAs. Essential for the accumulation and stability of U4 snRNA, U6 snRNA, and box C/D snoRNAs.</text>
</comment>
<comment type="subcellular location">
    <subcellularLocation>
        <location evidence="1 10">Nucleus</location>
        <location evidence="1 10">Nucleolus</location>
    </subcellularLocation>
</comment>
<keyword evidence="5 10" id="KW-0694">RNA-binding</keyword>
<reference evidence="12 13" key="1">
    <citation type="journal article" date="2016" name="Nat. Commun.">
        <title>Ectomycorrhizal ecology is imprinted in the genome of the dominant symbiotic fungus Cenococcum geophilum.</title>
        <authorList>
            <consortium name="DOE Joint Genome Institute"/>
            <person name="Peter M."/>
            <person name="Kohler A."/>
            <person name="Ohm R.A."/>
            <person name="Kuo A."/>
            <person name="Krutzmann J."/>
            <person name="Morin E."/>
            <person name="Arend M."/>
            <person name="Barry K.W."/>
            <person name="Binder M."/>
            <person name="Choi C."/>
            <person name="Clum A."/>
            <person name="Copeland A."/>
            <person name="Grisel N."/>
            <person name="Haridas S."/>
            <person name="Kipfer T."/>
            <person name="LaButti K."/>
            <person name="Lindquist E."/>
            <person name="Lipzen A."/>
            <person name="Maire R."/>
            <person name="Meier B."/>
            <person name="Mihaltcheva S."/>
            <person name="Molinier V."/>
            <person name="Murat C."/>
            <person name="Poggeler S."/>
            <person name="Quandt C.A."/>
            <person name="Sperisen C."/>
            <person name="Tritt A."/>
            <person name="Tisserant E."/>
            <person name="Crous P.W."/>
            <person name="Henrissat B."/>
            <person name="Nehls U."/>
            <person name="Egli S."/>
            <person name="Spatafora J.W."/>
            <person name="Grigoriev I.V."/>
            <person name="Martin F.M."/>
        </authorList>
    </citation>
    <scope>NUCLEOTIDE SEQUENCE [LARGE SCALE GENOMIC DNA]</scope>
    <source>
        <strain evidence="12 13">CBS 459.81</strain>
    </source>
</reference>
<keyword evidence="8 10" id="KW-0687">Ribonucleoprotein</keyword>
<proteinExistence type="inferred from homology"/>
<evidence type="ECO:0000313" key="13">
    <source>
        <dbReference type="Proteomes" id="UP000250266"/>
    </source>
</evidence>
<evidence type="ECO:0000256" key="5">
    <source>
        <dbReference type="ARBA" id="ARBA00022884"/>
    </source>
</evidence>
<feature type="domain" description="Ribosomal protein eL8/eL30/eS12/Gadd45" evidence="11">
    <location>
        <begin position="20"/>
        <end position="111"/>
    </location>
</feature>
<evidence type="ECO:0000259" key="11">
    <source>
        <dbReference type="Pfam" id="PF01248"/>
    </source>
</evidence>
<dbReference type="Pfam" id="PF01248">
    <property type="entry name" value="Ribosomal_L7Ae"/>
    <property type="match status" value="1"/>
</dbReference>
<evidence type="ECO:0000256" key="9">
    <source>
        <dbReference type="ARBA" id="ARBA00037456"/>
    </source>
</evidence>
<dbReference type="GO" id="GO:0005681">
    <property type="term" value="C:spliceosomal complex"/>
    <property type="evidence" value="ECO:0007669"/>
    <property type="project" value="UniProtKB-KW"/>
</dbReference>
<dbReference type="GO" id="GO:0003723">
    <property type="term" value="F:RNA binding"/>
    <property type="evidence" value="ECO:0007669"/>
    <property type="project" value="UniProtKB-UniRule"/>
</dbReference>
<comment type="similarity">
    <text evidence="2 10">Belongs to the eukaryotic ribosomal protein eL8 family.</text>
</comment>
<evidence type="ECO:0000256" key="4">
    <source>
        <dbReference type="ARBA" id="ARBA00022728"/>
    </source>
</evidence>
<evidence type="ECO:0000313" key="12">
    <source>
        <dbReference type="EMBL" id="OCK82765.1"/>
    </source>
</evidence>
<dbReference type="GO" id="GO:0000398">
    <property type="term" value="P:mRNA splicing, via spliceosome"/>
    <property type="evidence" value="ECO:0007669"/>
    <property type="project" value="UniProtKB-UniRule"/>
</dbReference>
<dbReference type="SUPFAM" id="SSF55315">
    <property type="entry name" value="L30e-like"/>
    <property type="match status" value="1"/>
</dbReference>
<dbReference type="Gene3D" id="3.30.1330.30">
    <property type="match status" value="1"/>
</dbReference>
<dbReference type="InterPro" id="IPR004038">
    <property type="entry name" value="Ribosomal_eL8/eL30/eS12/Gad45"/>
</dbReference>
<evidence type="ECO:0000256" key="2">
    <source>
        <dbReference type="ARBA" id="ARBA00007337"/>
    </source>
</evidence>
<organism evidence="12 13">
    <name type="scientific">Lepidopterella palustris CBS 459.81</name>
    <dbReference type="NCBI Taxonomy" id="1314670"/>
    <lineage>
        <taxon>Eukaryota</taxon>
        <taxon>Fungi</taxon>
        <taxon>Dikarya</taxon>
        <taxon>Ascomycota</taxon>
        <taxon>Pezizomycotina</taxon>
        <taxon>Dothideomycetes</taxon>
        <taxon>Pleosporomycetidae</taxon>
        <taxon>Mytilinidiales</taxon>
        <taxon>Argynnaceae</taxon>
        <taxon>Lepidopterella</taxon>
    </lineage>
</organism>
<dbReference type="FunFam" id="3.30.1330.30:FF:000002">
    <property type="entry name" value="NHP2-like protein 1 homolog"/>
    <property type="match status" value="1"/>
</dbReference>
<comment type="function">
    <text evidence="10">Required for ribosome biogenesis. Part of a complex which catalyzes pseudouridylation of rRNA. This involves the isomerization of uridine such that the ribose is subsequently attached to C5, instead of the normal N1. Pseudouridine ('psi') residues may serve to stabilize the conformation of rRNAs.</text>
</comment>
<dbReference type="EMBL" id="KV744879">
    <property type="protein sequence ID" value="OCK82765.1"/>
    <property type="molecule type" value="Genomic_DNA"/>
</dbReference>
<dbReference type="InterPro" id="IPR002415">
    <property type="entry name" value="H/ACA_rnp_Nhp2-like"/>
</dbReference>
<dbReference type="AlphaFoldDB" id="A0A8E2EEX2"/>
<keyword evidence="13" id="KW-1185">Reference proteome</keyword>